<accession>A0A0V1E089</accession>
<reference evidence="1 2" key="1">
    <citation type="submission" date="2015-01" db="EMBL/GenBank/DDBJ databases">
        <title>Evolution of Trichinella species and genotypes.</title>
        <authorList>
            <person name="Korhonen P.K."/>
            <person name="Edoardo P."/>
            <person name="Giuseppe L.R."/>
            <person name="Gasser R.B."/>
        </authorList>
    </citation>
    <scope>NUCLEOTIDE SEQUENCE [LARGE SCALE GENOMIC DNA]</scope>
    <source>
        <strain evidence="1">ISS13</strain>
    </source>
</reference>
<gene>
    <name evidence="1" type="ORF">T4A_9676</name>
</gene>
<dbReference type="EMBL" id="JYDR01000142">
    <property type="protein sequence ID" value="KRY67243.1"/>
    <property type="molecule type" value="Genomic_DNA"/>
</dbReference>
<name>A0A0V1E089_TRIPS</name>
<comment type="caution">
    <text evidence="1">The sequence shown here is derived from an EMBL/GenBank/DDBJ whole genome shotgun (WGS) entry which is preliminary data.</text>
</comment>
<proteinExistence type="predicted"/>
<dbReference type="AlphaFoldDB" id="A0A0V1E089"/>
<evidence type="ECO:0000313" key="2">
    <source>
        <dbReference type="Proteomes" id="UP000054632"/>
    </source>
</evidence>
<protein>
    <submittedName>
        <fullName evidence="1">Uncharacterized protein</fullName>
    </submittedName>
</protein>
<organism evidence="1 2">
    <name type="scientific">Trichinella pseudospiralis</name>
    <name type="common">Parasitic roundworm</name>
    <dbReference type="NCBI Taxonomy" id="6337"/>
    <lineage>
        <taxon>Eukaryota</taxon>
        <taxon>Metazoa</taxon>
        <taxon>Ecdysozoa</taxon>
        <taxon>Nematoda</taxon>
        <taxon>Enoplea</taxon>
        <taxon>Dorylaimia</taxon>
        <taxon>Trichinellida</taxon>
        <taxon>Trichinellidae</taxon>
        <taxon>Trichinella</taxon>
    </lineage>
</organism>
<sequence>MPICGGQVSSRLKCDKFLHKNHQGKEAAQWTEENERVACHTFTLINQSINRSFDLSLANLKQQSLAAAIRDIFSFLSSIHSFCLYRFEKYNNLRFNLQFDSKHRNSHY</sequence>
<evidence type="ECO:0000313" key="1">
    <source>
        <dbReference type="EMBL" id="KRY67243.1"/>
    </source>
</evidence>
<dbReference type="Proteomes" id="UP000054632">
    <property type="component" value="Unassembled WGS sequence"/>
</dbReference>